<keyword evidence="3" id="KW-1185">Reference proteome</keyword>
<comment type="caution">
    <text evidence="2">The sequence shown here is derived from an EMBL/GenBank/DDBJ whole genome shotgun (WGS) entry which is preliminary data.</text>
</comment>
<organism evidence="2 3">
    <name type="scientific">Allacma fusca</name>
    <dbReference type="NCBI Taxonomy" id="39272"/>
    <lineage>
        <taxon>Eukaryota</taxon>
        <taxon>Metazoa</taxon>
        <taxon>Ecdysozoa</taxon>
        <taxon>Arthropoda</taxon>
        <taxon>Hexapoda</taxon>
        <taxon>Collembola</taxon>
        <taxon>Symphypleona</taxon>
        <taxon>Sminthuridae</taxon>
        <taxon>Allacma</taxon>
    </lineage>
</organism>
<dbReference type="EMBL" id="CAJVCH010570854">
    <property type="protein sequence ID" value="CAG7836038.1"/>
    <property type="molecule type" value="Genomic_DNA"/>
</dbReference>
<dbReference type="OrthoDB" id="1918at2759"/>
<proteinExistence type="predicted"/>
<protein>
    <recommendedName>
        <fullName evidence="4">RAB6A-GEF complex partner protein 2</fullName>
    </recommendedName>
</protein>
<dbReference type="PANTHER" id="PTHR12507">
    <property type="entry name" value="REDUCED GROWTH PHENOTYPE 1 RGP1, YEAST -RELATED"/>
    <property type="match status" value="1"/>
</dbReference>
<name>A0A8J2PM02_9HEXA</name>
<evidence type="ECO:0000313" key="2">
    <source>
        <dbReference type="EMBL" id="CAG7836038.1"/>
    </source>
</evidence>
<reference evidence="2" key="1">
    <citation type="submission" date="2021-06" db="EMBL/GenBank/DDBJ databases">
        <authorList>
            <person name="Hodson N. C."/>
            <person name="Mongue J. A."/>
            <person name="Jaron S. K."/>
        </authorList>
    </citation>
    <scope>NUCLEOTIDE SEQUENCE</scope>
</reference>
<dbReference type="AlphaFoldDB" id="A0A8J2PM02"/>
<dbReference type="Pfam" id="PF08737">
    <property type="entry name" value="Rgp1"/>
    <property type="match status" value="2"/>
</dbReference>
<evidence type="ECO:0000256" key="1">
    <source>
        <dbReference type="SAM" id="MobiDB-lite"/>
    </source>
</evidence>
<sequence>MIEVIARLAQGVYLAGETLECAVTLRNPSPPPGATSQRNDQEEVLAWASVQIHCKCWVSQSRVLVSEQAALTQEEQAVANSRTSFAPCITDYGFTAQAGVPGSKGQVMTGGNAAARVVISTKPTILFCDLRLLPGESKTFWYKETLPMDGPPSFRGQTVKYAYKLTVGTQRINSPIRLLNVPVRVLVLQEFTDSSILNDNEDLTPSNPFLSDQEKETPLDSALQILQVVTSQRNQKFYNVTNARGHVVKFCAFKQAYKLGDDIVGSLDFSESNVVCVQYAVTLQSVEEVTPECRKSENQKASITSYSKCHEMCIGYQQTHFILPVPLHVTPSFYTDLINLKWRLHFEFVTSTSDPKDVHMKPLEPPNPESLDGKNWQGPHSINIETMVWDLPIKLYPNLPSHLSQGMQMQTHHELRI</sequence>
<gene>
    <name evidence="2" type="ORF">AFUS01_LOCUS45329</name>
</gene>
<accession>A0A8J2PM02</accession>
<evidence type="ECO:0008006" key="4">
    <source>
        <dbReference type="Google" id="ProtNLM"/>
    </source>
</evidence>
<evidence type="ECO:0000313" key="3">
    <source>
        <dbReference type="Proteomes" id="UP000708208"/>
    </source>
</evidence>
<dbReference type="Proteomes" id="UP000708208">
    <property type="component" value="Unassembled WGS sequence"/>
</dbReference>
<feature type="region of interest" description="Disordered" evidence="1">
    <location>
        <begin position="353"/>
        <end position="374"/>
    </location>
</feature>
<dbReference type="InterPro" id="IPR014848">
    <property type="entry name" value="Rgp1"/>
</dbReference>